<dbReference type="InterPro" id="IPR007364">
    <property type="entry name" value="SFM1-like"/>
</dbReference>
<evidence type="ECO:0000313" key="2">
    <source>
        <dbReference type="Proteomes" id="UP000683000"/>
    </source>
</evidence>
<gene>
    <name evidence="1" type="ORF">JVT61DRAFT_8482</name>
</gene>
<protein>
    <submittedName>
        <fullName evidence="1">Uncharacterized protein</fullName>
    </submittedName>
</protein>
<organism evidence="1 2">
    <name type="scientific">Boletus reticuloceps</name>
    <dbReference type="NCBI Taxonomy" id="495285"/>
    <lineage>
        <taxon>Eukaryota</taxon>
        <taxon>Fungi</taxon>
        <taxon>Dikarya</taxon>
        <taxon>Basidiomycota</taxon>
        <taxon>Agaricomycotina</taxon>
        <taxon>Agaricomycetes</taxon>
        <taxon>Agaricomycetidae</taxon>
        <taxon>Boletales</taxon>
        <taxon>Boletineae</taxon>
        <taxon>Boletaceae</taxon>
        <taxon>Boletoideae</taxon>
        <taxon>Boletus</taxon>
    </lineage>
</organism>
<dbReference type="OrthoDB" id="373498at2759"/>
<dbReference type="Pfam" id="PF04252">
    <property type="entry name" value="SFM1-like"/>
    <property type="match status" value="1"/>
</dbReference>
<accession>A0A8I2YYN0</accession>
<dbReference type="AlphaFoldDB" id="A0A8I2YYN0"/>
<comment type="caution">
    <text evidence="1">The sequence shown here is derived from an EMBL/GenBank/DDBJ whole genome shotgun (WGS) entry which is preliminary data.</text>
</comment>
<dbReference type="PANTHER" id="PTHR35517">
    <property type="entry name" value="PROTEIN ARGININE N-METHYLTRANSFERASE SFM1"/>
    <property type="match status" value="1"/>
</dbReference>
<dbReference type="Proteomes" id="UP000683000">
    <property type="component" value="Unassembled WGS sequence"/>
</dbReference>
<sequence length="88" mass="9759">MKMLAGASARVLFTNLSQRSCASLRENLTSLSGPVASHGVYTQSILEMLKNQEISLSQVCLLDPKAQRKLEPEDGLEFEWFLFGARLS</sequence>
<keyword evidence="2" id="KW-1185">Reference proteome</keyword>
<dbReference type="GO" id="GO:0035241">
    <property type="term" value="F:protein-arginine omega-N monomethyltransferase activity"/>
    <property type="evidence" value="ECO:0007669"/>
    <property type="project" value="TreeGrafter"/>
</dbReference>
<proteinExistence type="predicted"/>
<dbReference type="EMBL" id="JAGFBS010000003">
    <property type="protein sequence ID" value="KAG6380369.1"/>
    <property type="molecule type" value="Genomic_DNA"/>
</dbReference>
<name>A0A8I2YYN0_9AGAM</name>
<evidence type="ECO:0000313" key="1">
    <source>
        <dbReference type="EMBL" id="KAG6380369.1"/>
    </source>
</evidence>
<dbReference type="PANTHER" id="PTHR35517:SF1">
    <property type="entry name" value="PROTEIN ARGININE N-METHYLTRANSFERASE SFM1"/>
    <property type="match status" value="1"/>
</dbReference>
<reference evidence="1" key="1">
    <citation type="submission" date="2021-03" db="EMBL/GenBank/DDBJ databases">
        <title>Evolutionary innovations through gain and loss of genes in the ectomycorrhizal Boletales.</title>
        <authorList>
            <person name="Wu G."/>
            <person name="Miyauchi S."/>
            <person name="Morin E."/>
            <person name="Yang Z.-L."/>
            <person name="Xu J."/>
            <person name="Martin F.M."/>
        </authorList>
    </citation>
    <scope>NUCLEOTIDE SEQUENCE</scope>
    <source>
        <strain evidence="1">BR01</strain>
    </source>
</reference>